<evidence type="ECO:0000313" key="1">
    <source>
        <dbReference type="EMBL" id="CAG8847126.1"/>
    </source>
</evidence>
<feature type="non-terminal residue" evidence="1">
    <location>
        <position position="1"/>
    </location>
</feature>
<accession>A0ACA9STP0</accession>
<feature type="non-terminal residue" evidence="1">
    <location>
        <position position="165"/>
    </location>
</feature>
<dbReference type="Proteomes" id="UP000789920">
    <property type="component" value="Unassembled WGS sequence"/>
</dbReference>
<sequence>GGKYSTRIRSYLTFDLLTRGKSYVSCPYNEKYKTLTPIMHGALGQRTVKENSDLLDDEFRKLMQNLYKASSTNAKDGFYPKSCFQLASLNILTLLCLNKRTESVDDPFYMEFETLIGEHLKLAKITNRLSEFVPIIKFIPNHSLRNKIIESRTKMEAFLGKLIKE</sequence>
<proteinExistence type="predicted"/>
<dbReference type="EMBL" id="CAJVQC010154399">
    <property type="protein sequence ID" value="CAG8847126.1"/>
    <property type="molecule type" value="Genomic_DNA"/>
</dbReference>
<protein>
    <submittedName>
        <fullName evidence="1">27214_t:CDS:1</fullName>
    </submittedName>
</protein>
<name>A0ACA9STP0_9GLOM</name>
<evidence type="ECO:0000313" key="2">
    <source>
        <dbReference type="Proteomes" id="UP000789920"/>
    </source>
</evidence>
<comment type="caution">
    <text evidence="1">The sequence shown here is derived from an EMBL/GenBank/DDBJ whole genome shotgun (WGS) entry which is preliminary data.</text>
</comment>
<organism evidence="1 2">
    <name type="scientific">Racocetra persica</name>
    <dbReference type="NCBI Taxonomy" id="160502"/>
    <lineage>
        <taxon>Eukaryota</taxon>
        <taxon>Fungi</taxon>
        <taxon>Fungi incertae sedis</taxon>
        <taxon>Mucoromycota</taxon>
        <taxon>Glomeromycotina</taxon>
        <taxon>Glomeromycetes</taxon>
        <taxon>Diversisporales</taxon>
        <taxon>Gigasporaceae</taxon>
        <taxon>Racocetra</taxon>
    </lineage>
</organism>
<reference evidence="1" key="1">
    <citation type="submission" date="2021-06" db="EMBL/GenBank/DDBJ databases">
        <authorList>
            <person name="Kallberg Y."/>
            <person name="Tangrot J."/>
            <person name="Rosling A."/>
        </authorList>
    </citation>
    <scope>NUCLEOTIDE SEQUENCE</scope>
    <source>
        <strain evidence="1">MA461A</strain>
    </source>
</reference>
<gene>
    <name evidence="1" type="ORF">RPERSI_LOCUS34484</name>
</gene>
<keyword evidence="2" id="KW-1185">Reference proteome</keyword>